<dbReference type="PANTHER" id="PTHR33991:SF1">
    <property type="entry name" value="DNA REPAIR PROTEIN RECO"/>
    <property type="match status" value="1"/>
</dbReference>
<evidence type="ECO:0000256" key="6">
    <source>
        <dbReference type="ARBA" id="ARBA00033409"/>
    </source>
</evidence>
<keyword evidence="3 7" id="KW-0227">DNA damage</keyword>
<dbReference type="HAMAP" id="MF_00201">
    <property type="entry name" value="RecO"/>
    <property type="match status" value="1"/>
</dbReference>
<evidence type="ECO:0000256" key="5">
    <source>
        <dbReference type="ARBA" id="ARBA00023204"/>
    </source>
</evidence>
<dbReference type="SUPFAM" id="SSF50249">
    <property type="entry name" value="Nucleic acid-binding proteins"/>
    <property type="match status" value="1"/>
</dbReference>
<dbReference type="Gene3D" id="1.20.1440.120">
    <property type="entry name" value="Recombination protein O, C-terminal domain"/>
    <property type="match status" value="1"/>
</dbReference>
<dbReference type="GO" id="GO:0006302">
    <property type="term" value="P:double-strand break repair"/>
    <property type="evidence" value="ECO:0007669"/>
    <property type="project" value="TreeGrafter"/>
</dbReference>
<dbReference type="InterPro" id="IPR003717">
    <property type="entry name" value="RecO"/>
</dbReference>
<dbReference type="GO" id="GO:0006310">
    <property type="term" value="P:DNA recombination"/>
    <property type="evidence" value="ECO:0007669"/>
    <property type="project" value="UniProtKB-UniRule"/>
</dbReference>
<evidence type="ECO:0000313" key="9">
    <source>
        <dbReference type="EMBL" id="AKA34831.1"/>
    </source>
</evidence>
<dbReference type="AlphaFoldDB" id="A0A0D5YSK0"/>
<dbReference type="Pfam" id="PF02565">
    <property type="entry name" value="RecO_C"/>
    <property type="match status" value="1"/>
</dbReference>
<evidence type="ECO:0000313" key="10">
    <source>
        <dbReference type="Proteomes" id="UP000032726"/>
    </source>
</evidence>
<evidence type="ECO:0000259" key="8">
    <source>
        <dbReference type="Pfam" id="PF11967"/>
    </source>
</evidence>
<protein>
    <recommendedName>
        <fullName evidence="2 7">DNA repair protein RecO</fullName>
    </recommendedName>
    <alternativeName>
        <fullName evidence="6 7">Recombination protein O</fullName>
    </alternativeName>
</protein>
<dbReference type="Gene3D" id="2.40.50.140">
    <property type="entry name" value="Nucleic acid-binding proteins"/>
    <property type="match status" value="1"/>
</dbReference>
<dbReference type="KEGG" id="mlt:VC82_1193"/>
<feature type="domain" description="DNA replication/recombination mediator RecO N-terminal" evidence="8">
    <location>
        <begin position="1"/>
        <end position="82"/>
    </location>
</feature>
<proteinExistence type="inferred from homology"/>
<evidence type="ECO:0000256" key="2">
    <source>
        <dbReference type="ARBA" id="ARBA00021310"/>
    </source>
</evidence>
<dbReference type="NCBIfam" id="TIGR00613">
    <property type="entry name" value="reco"/>
    <property type="match status" value="1"/>
</dbReference>
<keyword evidence="5 7" id="KW-0234">DNA repair</keyword>
<comment type="similarity">
    <text evidence="1 7">Belongs to the RecO family.</text>
</comment>
<gene>
    <name evidence="7" type="primary">recO</name>
    <name evidence="9" type="ORF">VC82_1193</name>
</gene>
<dbReference type="InterPro" id="IPR042242">
    <property type="entry name" value="RecO_C"/>
</dbReference>
<dbReference type="Proteomes" id="UP000032726">
    <property type="component" value="Chromosome"/>
</dbReference>
<evidence type="ECO:0000256" key="3">
    <source>
        <dbReference type="ARBA" id="ARBA00022763"/>
    </source>
</evidence>
<keyword evidence="4 7" id="KW-0233">DNA recombination</keyword>
<evidence type="ECO:0000256" key="7">
    <source>
        <dbReference type="HAMAP-Rule" id="MF_00201"/>
    </source>
</evidence>
<dbReference type="SUPFAM" id="SSF57863">
    <property type="entry name" value="ArfGap/RecO-like zinc finger"/>
    <property type="match status" value="1"/>
</dbReference>
<dbReference type="GO" id="GO:0043590">
    <property type="term" value="C:bacterial nucleoid"/>
    <property type="evidence" value="ECO:0007669"/>
    <property type="project" value="TreeGrafter"/>
</dbReference>
<dbReference type="PANTHER" id="PTHR33991">
    <property type="entry name" value="DNA REPAIR PROTEIN RECO"/>
    <property type="match status" value="1"/>
</dbReference>
<dbReference type="EMBL" id="CP011071">
    <property type="protein sequence ID" value="AKA34831.1"/>
    <property type="molecule type" value="Genomic_DNA"/>
</dbReference>
<comment type="function">
    <text evidence="7">Involved in DNA repair and RecF pathway recombination.</text>
</comment>
<keyword evidence="10" id="KW-1185">Reference proteome</keyword>
<sequence length="239" mass="27303">MQISTKAIVFSSLKYGDTSLIVKAFTQSDGLKSYLLKGVLSSKKGKLKPAYFQPLTQLEMVVNHRNKGSLETIREVKVLRPYKTLHSDVIKNSLVLFLAEMLGSSIQEEERDEALFNYLEYSLNWMDESDHISNFHILFLLNLTKYLGFYPDTSNQEKDYFDLLEGNFSARPSLNPVIEGETLECFKQFLGINFDALLTVKMSSANRQKLLQVVILYFGLHLHGFRKPKSLAVLNAVFD</sequence>
<dbReference type="PATRIC" id="fig|516051.4.peg.1233"/>
<reference evidence="9 10" key="1">
    <citation type="submission" date="2015-03" db="EMBL/GenBank/DDBJ databases">
        <title>Complete genome sequence of Muricauda lutaonensis CC-HSB-11T, isolated from a coastal hot spring.</title>
        <authorList>
            <person name="Kim K.M."/>
        </authorList>
    </citation>
    <scope>NUCLEOTIDE SEQUENCE [LARGE SCALE GENOMIC DNA]</scope>
    <source>
        <strain evidence="9 10">CC-HSB-11</strain>
    </source>
</reference>
<name>A0A0D5YSK0_9FLAO</name>
<accession>A0A0D5YSK0</accession>
<evidence type="ECO:0000256" key="4">
    <source>
        <dbReference type="ARBA" id="ARBA00023172"/>
    </source>
</evidence>
<dbReference type="OrthoDB" id="9789152at2"/>
<dbReference type="InterPro" id="IPR012340">
    <property type="entry name" value="NA-bd_OB-fold"/>
</dbReference>
<dbReference type="HOGENOM" id="CLU_087596_1_0_10"/>
<organism evidence="9 10">
    <name type="scientific">Flagellimonas lutaonensis</name>
    <dbReference type="NCBI Taxonomy" id="516051"/>
    <lineage>
        <taxon>Bacteria</taxon>
        <taxon>Pseudomonadati</taxon>
        <taxon>Bacteroidota</taxon>
        <taxon>Flavobacteriia</taxon>
        <taxon>Flavobacteriales</taxon>
        <taxon>Flavobacteriaceae</taxon>
        <taxon>Flagellimonas</taxon>
    </lineage>
</organism>
<evidence type="ECO:0000256" key="1">
    <source>
        <dbReference type="ARBA" id="ARBA00007452"/>
    </source>
</evidence>
<dbReference type="InterPro" id="IPR022572">
    <property type="entry name" value="DNA_rep/recomb_RecO_N"/>
</dbReference>
<dbReference type="InterPro" id="IPR037278">
    <property type="entry name" value="ARFGAP/RecO"/>
</dbReference>
<dbReference type="STRING" id="516051.VC82_1193"/>
<dbReference type="RefSeq" id="WP_045801548.1">
    <property type="nucleotide sequence ID" value="NZ_CP011071.1"/>
</dbReference>
<dbReference type="Pfam" id="PF11967">
    <property type="entry name" value="RecO_N"/>
    <property type="match status" value="1"/>
</dbReference>